<dbReference type="GO" id="GO:0000271">
    <property type="term" value="P:polysaccharide biosynthetic process"/>
    <property type="evidence" value="ECO:0007669"/>
    <property type="project" value="InterPro"/>
</dbReference>
<dbReference type="Proteomes" id="UP000182284">
    <property type="component" value="Unassembled WGS sequence"/>
</dbReference>
<evidence type="ECO:0000313" key="1">
    <source>
        <dbReference type="EMBL" id="SDE88726.1"/>
    </source>
</evidence>
<dbReference type="InterPro" id="IPR007833">
    <property type="entry name" value="Capsule_polysaccharide_synth"/>
</dbReference>
<dbReference type="Pfam" id="PF05159">
    <property type="entry name" value="Capsule_synth"/>
    <property type="match status" value="3"/>
</dbReference>
<proteinExistence type="predicted"/>
<dbReference type="AlphaFoldDB" id="A0A1G7GKR4"/>
<evidence type="ECO:0000313" key="2">
    <source>
        <dbReference type="Proteomes" id="UP000182284"/>
    </source>
</evidence>
<dbReference type="CDD" id="cd16439">
    <property type="entry name" value="beta_Kdo_transferase_KpsC_2"/>
    <property type="match status" value="1"/>
</dbReference>
<name>A0A1G7GKR4_9RHOB</name>
<gene>
    <name evidence="1" type="ORF">SAMN04488117_101610</name>
</gene>
<accession>A0A1G7GKR4</accession>
<reference evidence="1 2" key="1">
    <citation type="submission" date="2016-10" db="EMBL/GenBank/DDBJ databases">
        <authorList>
            <person name="de Groot N.N."/>
        </authorList>
    </citation>
    <scope>NUCLEOTIDE SEQUENCE [LARGE SCALE GENOMIC DNA]</scope>
    <source>
        <strain evidence="1 2">DSM 27375</strain>
    </source>
</reference>
<dbReference type="EMBL" id="FNBL01000001">
    <property type="protein sequence ID" value="SDE88726.1"/>
    <property type="molecule type" value="Genomic_DNA"/>
</dbReference>
<dbReference type="GO" id="GO:0015774">
    <property type="term" value="P:polysaccharide transport"/>
    <property type="evidence" value="ECO:0007669"/>
    <property type="project" value="InterPro"/>
</dbReference>
<sequence>MRTAPARVQGRLFSAQPLLIELLQDAGLPTPEANIGMELPTVLRDAPLDDAALLNRARDAMDWLAKLELCKFPADQEKISHPNAPYVLVIDQADPVITRADFQEMLVFAQTEHLNSQVVILPCENGVAQPDMAGDRVALADPKSNPWVLFAAATAVYTHSSGLGFDAIFAGHRPRVFGQPWYGGLDLTHDEAPDPHRCRRLTRAQAFAAAMLLTPNWQNRHGTPCAFEDILAHLEATGRARREDAKGYVASHILRWKRPFLRQYFGSNGIHFTDEPERIAADVAQGRRHLAWGADPKAALRLEDGFLRSRGLGAALVRPVSLILDDDGIYFDPTRPSRLETLISARTTLSASAAHRIERFLTRLKALNLSKYNVGTGAPALPEGRRILVAGQVEDDASIRLGAGEICTNRALLLAARAAHPEAVIVYKPHPDVEAGLRRGKVTDADEIADVVAQSADPLSLIEACDEVWTMTSLIGFEALLRDTPVTCTGAPFYAGWGLTQDLGNTPARRTARPSLMALAHAVLIDYPRYFDPKTGVAIAPEEALDLLAQASQGRSHMVQVMLAKLRQLRAATLGLNR</sequence>
<organism evidence="1 2">
    <name type="scientific">Celeribacter baekdonensis</name>
    <dbReference type="NCBI Taxonomy" id="875171"/>
    <lineage>
        <taxon>Bacteria</taxon>
        <taxon>Pseudomonadati</taxon>
        <taxon>Pseudomonadota</taxon>
        <taxon>Alphaproteobacteria</taxon>
        <taxon>Rhodobacterales</taxon>
        <taxon>Roseobacteraceae</taxon>
        <taxon>Celeribacter</taxon>
    </lineage>
</organism>
<protein>
    <submittedName>
        <fullName evidence="1">Capsular polysaccharide export protein</fullName>
    </submittedName>
</protein>